<accession>A0A834HHI6</accession>
<dbReference type="OrthoDB" id="10438156at2759"/>
<organism evidence="1 2">
    <name type="scientific">Rhododendron simsii</name>
    <name type="common">Sims's rhododendron</name>
    <dbReference type="NCBI Taxonomy" id="118357"/>
    <lineage>
        <taxon>Eukaryota</taxon>
        <taxon>Viridiplantae</taxon>
        <taxon>Streptophyta</taxon>
        <taxon>Embryophyta</taxon>
        <taxon>Tracheophyta</taxon>
        <taxon>Spermatophyta</taxon>
        <taxon>Magnoliopsida</taxon>
        <taxon>eudicotyledons</taxon>
        <taxon>Gunneridae</taxon>
        <taxon>Pentapetalae</taxon>
        <taxon>asterids</taxon>
        <taxon>Ericales</taxon>
        <taxon>Ericaceae</taxon>
        <taxon>Ericoideae</taxon>
        <taxon>Rhodoreae</taxon>
        <taxon>Rhododendron</taxon>
    </lineage>
</organism>
<evidence type="ECO:0000313" key="2">
    <source>
        <dbReference type="Proteomes" id="UP000626092"/>
    </source>
</evidence>
<evidence type="ECO:0000313" key="1">
    <source>
        <dbReference type="EMBL" id="KAF7154294.1"/>
    </source>
</evidence>
<reference evidence="1" key="1">
    <citation type="submission" date="2019-11" db="EMBL/GenBank/DDBJ databases">
        <authorList>
            <person name="Liu Y."/>
            <person name="Hou J."/>
            <person name="Li T.-Q."/>
            <person name="Guan C.-H."/>
            <person name="Wu X."/>
            <person name="Wu H.-Z."/>
            <person name="Ling F."/>
            <person name="Zhang R."/>
            <person name="Shi X.-G."/>
            <person name="Ren J.-P."/>
            <person name="Chen E.-F."/>
            <person name="Sun J.-M."/>
        </authorList>
    </citation>
    <scope>NUCLEOTIDE SEQUENCE</scope>
    <source>
        <strain evidence="1">Adult_tree_wgs_1</strain>
        <tissue evidence="1">Leaves</tissue>
    </source>
</reference>
<gene>
    <name evidence="1" type="ORF">RHSIM_Rhsim01G0088600</name>
</gene>
<proteinExistence type="predicted"/>
<keyword evidence="2" id="KW-1185">Reference proteome</keyword>
<dbReference type="AlphaFoldDB" id="A0A834HHI6"/>
<comment type="caution">
    <text evidence="1">The sequence shown here is derived from an EMBL/GenBank/DDBJ whole genome shotgun (WGS) entry which is preliminary data.</text>
</comment>
<protein>
    <submittedName>
        <fullName evidence="1">Uncharacterized protein</fullName>
    </submittedName>
</protein>
<dbReference type="Proteomes" id="UP000626092">
    <property type="component" value="Unassembled WGS sequence"/>
</dbReference>
<dbReference type="EMBL" id="WJXA01000001">
    <property type="protein sequence ID" value="KAF7154294.1"/>
    <property type="molecule type" value="Genomic_DNA"/>
</dbReference>
<name>A0A834HHI6_RHOSS</name>
<sequence length="184" mass="20778">MPHCSQRFPAMQGPKDLQDGEGNLIIGAAMSSSREPDFRAGVRRDMLDLSDLMCRTLLLHLEDKSETHLDTERILEGLVTFIRKLRKVYRFEPDYLEWLLDDSAFWTGAQKSTFMQSCGTGWTPCKLLTLKTLIYKWVDSILTGGAASSLIINPAKSRNISSLSVGNIFTGYSLVTRRKMLQRA</sequence>